<accession>A0A1M4ZSD4</accession>
<evidence type="ECO:0000256" key="1">
    <source>
        <dbReference type="SAM" id="Phobius"/>
    </source>
</evidence>
<keyword evidence="3" id="KW-1185">Reference proteome</keyword>
<dbReference type="RefSeq" id="WP_149776727.1">
    <property type="nucleotide sequence ID" value="NZ_FQVK01000021.1"/>
</dbReference>
<evidence type="ECO:0000313" key="2">
    <source>
        <dbReference type="EMBL" id="SHF20931.1"/>
    </source>
</evidence>
<keyword evidence="1" id="KW-0812">Transmembrane</keyword>
<name>A0A1M4ZSD4_9RHOB</name>
<organism evidence="2 3">
    <name type="scientific">Ruegeria intermedia</name>
    <dbReference type="NCBI Taxonomy" id="996115"/>
    <lineage>
        <taxon>Bacteria</taxon>
        <taxon>Pseudomonadati</taxon>
        <taxon>Pseudomonadota</taxon>
        <taxon>Alphaproteobacteria</taxon>
        <taxon>Rhodobacterales</taxon>
        <taxon>Roseobacteraceae</taxon>
        <taxon>Ruegeria</taxon>
    </lineage>
</organism>
<feature type="transmembrane region" description="Helical" evidence="1">
    <location>
        <begin position="65"/>
        <end position="82"/>
    </location>
</feature>
<dbReference type="OrthoDB" id="7860175at2"/>
<feature type="transmembrane region" description="Helical" evidence="1">
    <location>
        <begin position="94"/>
        <end position="115"/>
    </location>
</feature>
<keyword evidence="1" id="KW-1133">Transmembrane helix</keyword>
<sequence>MDRYFSIDMPFWRFSRNTLIVSCLGLFPLLLLFILRTPGFGAHLLNGGPALSRFLRQVITNGLPVVFAVNYLSFFLYAAGNAGRADGPVPMRLILIDLPARVVLFILLHAVIYFLSADWFGSFGGDHWQALTVVGPTLVRSALFENISGVYLYATLVGALPLYVSVMQSQSAHGRGFAAKLMRRIPGRAGPVILALLMVALSVVVLTAAAAVIVLLQSASV</sequence>
<proteinExistence type="predicted"/>
<dbReference type="Proteomes" id="UP000325134">
    <property type="component" value="Unassembled WGS sequence"/>
</dbReference>
<dbReference type="EMBL" id="FQVK01000021">
    <property type="protein sequence ID" value="SHF20931.1"/>
    <property type="molecule type" value="Genomic_DNA"/>
</dbReference>
<reference evidence="2 3" key="1">
    <citation type="submission" date="2016-11" db="EMBL/GenBank/DDBJ databases">
        <authorList>
            <person name="Varghese N."/>
            <person name="Submissions S."/>
        </authorList>
    </citation>
    <scope>NUCLEOTIDE SEQUENCE [LARGE SCALE GENOMIC DNA]</scope>
    <source>
        <strain evidence="2 3">DSM 29341</strain>
    </source>
</reference>
<protein>
    <submittedName>
        <fullName evidence="2">Uncharacterized protein</fullName>
    </submittedName>
</protein>
<dbReference type="AlphaFoldDB" id="A0A1M4ZSD4"/>
<feature type="transmembrane region" description="Helical" evidence="1">
    <location>
        <begin position="189"/>
        <end position="216"/>
    </location>
</feature>
<evidence type="ECO:0000313" key="3">
    <source>
        <dbReference type="Proteomes" id="UP000325134"/>
    </source>
</evidence>
<gene>
    <name evidence="2" type="ORF">SAMN05444279_12150</name>
</gene>
<feature type="transmembrane region" description="Helical" evidence="1">
    <location>
        <begin position="150"/>
        <end position="168"/>
    </location>
</feature>
<keyword evidence="1" id="KW-0472">Membrane</keyword>